<feature type="DNA-binding region" description="H-T-H motif" evidence="7">
    <location>
        <begin position="19"/>
        <end position="58"/>
    </location>
</feature>
<keyword evidence="4 7" id="KW-0520">NAD</keyword>
<name>A0A212JDP9_9DELT</name>
<dbReference type="NCBIfam" id="NF003993">
    <property type="entry name" value="PRK05472.2-2"/>
    <property type="match status" value="1"/>
</dbReference>
<dbReference type="PANTHER" id="PTHR35786:SF1">
    <property type="entry name" value="REDOX-SENSING TRANSCRIPTIONAL REPRESSOR REX 1"/>
    <property type="match status" value="1"/>
</dbReference>
<feature type="domain" description="CoA-binding" evidence="8">
    <location>
        <begin position="82"/>
        <end position="183"/>
    </location>
</feature>
<dbReference type="InterPro" id="IPR003781">
    <property type="entry name" value="CoA-bd"/>
</dbReference>
<keyword evidence="2 7" id="KW-0678">Repressor</keyword>
<accession>A0A212JDP9</accession>
<dbReference type="SMART" id="SM00881">
    <property type="entry name" value="CoA_binding"/>
    <property type="match status" value="1"/>
</dbReference>
<dbReference type="HAMAP" id="MF_01131">
    <property type="entry name" value="Rex"/>
    <property type="match status" value="1"/>
</dbReference>
<organism evidence="9">
    <name type="scientific">uncultured delta proteobacterium</name>
    <dbReference type="NCBI Taxonomy" id="34034"/>
    <lineage>
        <taxon>Bacteria</taxon>
        <taxon>Deltaproteobacteria</taxon>
        <taxon>environmental samples</taxon>
    </lineage>
</organism>
<dbReference type="AlphaFoldDB" id="A0A212JDP9"/>
<evidence type="ECO:0000256" key="7">
    <source>
        <dbReference type="HAMAP-Rule" id="MF_01131"/>
    </source>
</evidence>
<evidence type="ECO:0000256" key="3">
    <source>
        <dbReference type="ARBA" id="ARBA00023015"/>
    </source>
</evidence>
<dbReference type="Pfam" id="PF06971">
    <property type="entry name" value="Put_DNA-bind_N"/>
    <property type="match status" value="1"/>
</dbReference>
<dbReference type="NCBIfam" id="NF003989">
    <property type="entry name" value="PRK05472.1-3"/>
    <property type="match status" value="1"/>
</dbReference>
<dbReference type="GO" id="GO:0005737">
    <property type="term" value="C:cytoplasm"/>
    <property type="evidence" value="ECO:0007669"/>
    <property type="project" value="UniProtKB-SubCell"/>
</dbReference>
<dbReference type="NCBIfam" id="NF003995">
    <property type="entry name" value="PRK05472.2-4"/>
    <property type="match status" value="1"/>
</dbReference>
<keyword evidence="6 7" id="KW-0804">Transcription</keyword>
<evidence type="ECO:0000256" key="2">
    <source>
        <dbReference type="ARBA" id="ARBA00022491"/>
    </source>
</evidence>
<dbReference type="PANTHER" id="PTHR35786">
    <property type="entry name" value="REDOX-SENSING TRANSCRIPTIONAL REPRESSOR REX"/>
    <property type="match status" value="1"/>
</dbReference>
<dbReference type="Gene3D" id="1.10.10.10">
    <property type="entry name" value="Winged helix-like DNA-binding domain superfamily/Winged helix DNA-binding domain"/>
    <property type="match status" value="1"/>
</dbReference>
<dbReference type="GO" id="GO:0003677">
    <property type="term" value="F:DNA binding"/>
    <property type="evidence" value="ECO:0007669"/>
    <property type="project" value="UniProtKB-UniRule"/>
</dbReference>
<proteinExistence type="inferred from homology"/>
<dbReference type="Gene3D" id="3.40.50.720">
    <property type="entry name" value="NAD(P)-binding Rossmann-like Domain"/>
    <property type="match status" value="1"/>
</dbReference>
<evidence type="ECO:0000313" key="9">
    <source>
        <dbReference type="EMBL" id="SBV97519.1"/>
    </source>
</evidence>
<evidence type="ECO:0000256" key="5">
    <source>
        <dbReference type="ARBA" id="ARBA00023125"/>
    </source>
</evidence>
<comment type="similarity">
    <text evidence="7">Belongs to the transcriptional regulatory Rex family.</text>
</comment>
<dbReference type="GO" id="GO:0045892">
    <property type="term" value="P:negative regulation of DNA-templated transcription"/>
    <property type="evidence" value="ECO:0007669"/>
    <property type="project" value="InterPro"/>
</dbReference>
<evidence type="ECO:0000256" key="6">
    <source>
        <dbReference type="ARBA" id="ARBA00023163"/>
    </source>
</evidence>
<dbReference type="GO" id="GO:0003700">
    <property type="term" value="F:DNA-binding transcription factor activity"/>
    <property type="evidence" value="ECO:0007669"/>
    <property type="project" value="UniProtKB-UniRule"/>
</dbReference>
<comment type="subunit">
    <text evidence="7">Homodimer.</text>
</comment>
<gene>
    <name evidence="7 9" type="primary">rex</name>
    <name evidence="9" type="ORF">KL86DPRO_11231</name>
</gene>
<dbReference type="InterPro" id="IPR036390">
    <property type="entry name" value="WH_DNA-bd_sf"/>
</dbReference>
<dbReference type="GO" id="GO:0051775">
    <property type="term" value="P:response to redox state"/>
    <property type="evidence" value="ECO:0007669"/>
    <property type="project" value="InterPro"/>
</dbReference>
<evidence type="ECO:0000256" key="1">
    <source>
        <dbReference type="ARBA" id="ARBA00022490"/>
    </source>
</evidence>
<dbReference type="InterPro" id="IPR009718">
    <property type="entry name" value="Rex_DNA-bd_C_dom"/>
</dbReference>
<evidence type="ECO:0000259" key="8">
    <source>
        <dbReference type="SMART" id="SM00881"/>
    </source>
</evidence>
<comment type="function">
    <text evidence="7">Modulates transcription in response to changes in cellular NADH/NAD(+) redox state.</text>
</comment>
<comment type="subcellular location">
    <subcellularLocation>
        <location evidence="7">Cytoplasm</location>
    </subcellularLocation>
</comment>
<feature type="binding site" evidence="7">
    <location>
        <begin position="93"/>
        <end position="98"/>
    </location>
    <ligand>
        <name>NAD(+)</name>
        <dbReference type="ChEBI" id="CHEBI:57540"/>
    </ligand>
</feature>
<reference evidence="9" key="1">
    <citation type="submission" date="2016-04" db="EMBL/GenBank/DDBJ databases">
        <authorList>
            <person name="Evans L.H."/>
            <person name="Alamgir A."/>
            <person name="Owens N."/>
            <person name="Weber N.D."/>
            <person name="Virtaneva K."/>
            <person name="Barbian K."/>
            <person name="Babar A."/>
            <person name="Rosenke K."/>
        </authorList>
    </citation>
    <scope>NUCLEOTIDE SEQUENCE</scope>
    <source>
        <strain evidence="9">86</strain>
    </source>
</reference>
<keyword evidence="3 7" id="KW-0805">Transcription regulation</keyword>
<dbReference type="InterPro" id="IPR058236">
    <property type="entry name" value="Rex_actinobacterial-type"/>
</dbReference>
<dbReference type="Pfam" id="PF02629">
    <property type="entry name" value="CoA_binding"/>
    <property type="match status" value="1"/>
</dbReference>
<dbReference type="InterPro" id="IPR036291">
    <property type="entry name" value="NAD(P)-bd_dom_sf"/>
</dbReference>
<dbReference type="NCBIfam" id="NF003994">
    <property type="entry name" value="PRK05472.2-3"/>
    <property type="match status" value="1"/>
</dbReference>
<sequence length="214" mass="23478">MVSPKSAHIPRATIQRLAIYLEVLEKLHDDGITVISSEPLAKACAVNASQIRKDLTYFGEFGVRGVGYNIANLMASISEALGADRPWNCVLVGAGKLGQALLNHRDFSQRSYHIIAAFDSDPTKIGEEIAGVTVQNVHLLKESTEKLNARIGLITTPPAWAQQVADQLVEAGIQGILNFVPARIFVPDHIFLEYVDFFHHLYALSFNITAAENK</sequence>
<evidence type="ECO:0000256" key="4">
    <source>
        <dbReference type="ARBA" id="ARBA00023027"/>
    </source>
</evidence>
<dbReference type="InterPro" id="IPR036388">
    <property type="entry name" value="WH-like_DNA-bd_sf"/>
</dbReference>
<protein>
    <recommendedName>
        <fullName evidence="7">Redox-sensing transcriptional repressor Rex</fullName>
    </recommendedName>
</protein>
<dbReference type="SUPFAM" id="SSF46785">
    <property type="entry name" value="Winged helix' DNA-binding domain"/>
    <property type="match status" value="1"/>
</dbReference>
<dbReference type="NCBIfam" id="NF003996">
    <property type="entry name" value="PRK05472.2-5"/>
    <property type="match status" value="1"/>
</dbReference>
<dbReference type="NCBIfam" id="NF003992">
    <property type="entry name" value="PRK05472.2-1"/>
    <property type="match status" value="1"/>
</dbReference>
<dbReference type="InterPro" id="IPR022876">
    <property type="entry name" value="Tscrpt_rep_Rex"/>
</dbReference>
<keyword evidence="5 7" id="KW-0238">DNA-binding</keyword>
<dbReference type="SUPFAM" id="SSF51735">
    <property type="entry name" value="NAD(P)-binding Rossmann-fold domains"/>
    <property type="match status" value="1"/>
</dbReference>
<keyword evidence="1 7" id="KW-0963">Cytoplasm</keyword>
<dbReference type="EMBL" id="FLUQ01000001">
    <property type="protein sequence ID" value="SBV97519.1"/>
    <property type="molecule type" value="Genomic_DNA"/>
</dbReference>